<dbReference type="PANTHER" id="PTHR30483">
    <property type="entry name" value="LEUCINE-SPECIFIC-BINDING PROTEIN"/>
    <property type="match status" value="1"/>
</dbReference>
<evidence type="ECO:0000313" key="6">
    <source>
        <dbReference type="Proteomes" id="UP001602013"/>
    </source>
</evidence>
<dbReference type="InterPro" id="IPR028082">
    <property type="entry name" value="Peripla_BP_I"/>
</dbReference>
<keyword evidence="2 3" id="KW-0732">Signal</keyword>
<name>A0ABW6SQ54_9ACTN</name>
<evidence type="ECO:0000259" key="4">
    <source>
        <dbReference type="Pfam" id="PF13458"/>
    </source>
</evidence>
<dbReference type="InterPro" id="IPR051010">
    <property type="entry name" value="BCAA_transport"/>
</dbReference>
<comment type="caution">
    <text evidence="5">The sequence shown here is derived from an EMBL/GenBank/DDBJ whole genome shotgun (WGS) entry which is preliminary data.</text>
</comment>
<evidence type="ECO:0000313" key="5">
    <source>
        <dbReference type="EMBL" id="MFF3667104.1"/>
    </source>
</evidence>
<dbReference type="InterPro" id="IPR028081">
    <property type="entry name" value="Leu-bd"/>
</dbReference>
<dbReference type="Gene3D" id="3.40.50.2300">
    <property type="match status" value="2"/>
</dbReference>
<reference evidence="5 6" key="1">
    <citation type="submission" date="2024-10" db="EMBL/GenBank/DDBJ databases">
        <title>The Natural Products Discovery Center: Release of the First 8490 Sequenced Strains for Exploring Actinobacteria Biosynthetic Diversity.</title>
        <authorList>
            <person name="Kalkreuter E."/>
            <person name="Kautsar S.A."/>
            <person name="Yang D."/>
            <person name="Bader C.D."/>
            <person name="Teijaro C.N."/>
            <person name="Fluegel L."/>
            <person name="Davis C.M."/>
            <person name="Simpson J.R."/>
            <person name="Lauterbach L."/>
            <person name="Steele A.D."/>
            <person name="Gui C."/>
            <person name="Meng S."/>
            <person name="Li G."/>
            <person name="Viehrig K."/>
            <person name="Ye F."/>
            <person name="Su P."/>
            <person name="Kiefer A.F."/>
            <person name="Nichols A."/>
            <person name="Cepeda A.J."/>
            <person name="Yan W."/>
            <person name="Fan B."/>
            <person name="Jiang Y."/>
            <person name="Adhikari A."/>
            <person name="Zheng C.-J."/>
            <person name="Schuster L."/>
            <person name="Cowan T.M."/>
            <person name="Smanski M.J."/>
            <person name="Chevrette M.G."/>
            <person name="De Carvalho L.P.S."/>
            <person name="Shen B."/>
        </authorList>
    </citation>
    <scope>NUCLEOTIDE SEQUENCE [LARGE SCALE GENOMIC DNA]</scope>
    <source>
        <strain evidence="5 6">NPDC002173</strain>
    </source>
</reference>
<keyword evidence="6" id="KW-1185">Reference proteome</keyword>
<dbReference type="Pfam" id="PF13458">
    <property type="entry name" value="Peripla_BP_6"/>
    <property type="match status" value="1"/>
</dbReference>
<sequence length="402" mass="41867">MQLPTNLDRRGRTRRIRWLVPLALTVLTLPAAGGCSSDGATPAAPRGDIAFGVIAPLSGPESARGQDLVDGAQMAANDLNVRGGVIGLHVSLVTVDDECLDDSGKEAAKRLHLTESVAGAVGGVCDDAAEAAARVLGGNGLPFLISSANSPTLVSAEDTPTAYLTNGTPYQEALATVHWMAYNTAQRLAVVADDAPESAYLVKQVISVASPVPKVVSKQTLTAGRQDIAAAAATALAADPDVVYWAGSARESGRLAAALRKAGYKGMYIASAQSESPDFRSAAGTDGAEGAYVITTASPQNLPATEAWTKRFTKAFGRAPGRDALQAYDALRALGQAVTQTGKVDRALNSEQLTKLEDTFTTFMGALRFAPDHTVKYDNHLVLTVKSGAFTLASTLRPDNDT</sequence>
<protein>
    <submittedName>
        <fullName evidence="5">Branched-chain amino acid ABC transporter substrate-binding protein</fullName>
    </submittedName>
</protein>
<organism evidence="5 6">
    <name type="scientific">Microtetraspora malaysiensis</name>
    <dbReference type="NCBI Taxonomy" id="161358"/>
    <lineage>
        <taxon>Bacteria</taxon>
        <taxon>Bacillati</taxon>
        <taxon>Actinomycetota</taxon>
        <taxon>Actinomycetes</taxon>
        <taxon>Streptosporangiales</taxon>
        <taxon>Streptosporangiaceae</taxon>
        <taxon>Microtetraspora</taxon>
    </lineage>
</organism>
<dbReference type="PANTHER" id="PTHR30483:SF6">
    <property type="entry name" value="PERIPLASMIC BINDING PROTEIN OF ABC TRANSPORTER FOR NATURAL AMINO ACIDS"/>
    <property type="match status" value="1"/>
</dbReference>
<dbReference type="Proteomes" id="UP001602013">
    <property type="component" value="Unassembled WGS sequence"/>
</dbReference>
<dbReference type="EMBL" id="JBIASD010000009">
    <property type="protein sequence ID" value="MFF3667104.1"/>
    <property type="molecule type" value="Genomic_DNA"/>
</dbReference>
<accession>A0ABW6SQ54</accession>
<dbReference type="SUPFAM" id="SSF53822">
    <property type="entry name" value="Periplasmic binding protein-like I"/>
    <property type="match status" value="1"/>
</dbReference>
<dbReference type="CDD" id="cd06342">
    <property type="entry name" value="PBP1_ABC_LIVBP-like"/>
    <property type="match status" value="1"/>
</dbReference>
<evidence type="ECO:0000256" key="1">
    <source>
        <dbReference type="ARBA" id="ARBA00010062"/>
    </source>
</evidence>
<evidence type="ECO:0000256" key="2">
    <source>
        <dbReference type="ARBA" id="ARBA00022729"/>
    </source>
</evidence>
<proteinExistence type="inferred from homology"/>
<feature type="domain" description="Leucine-binding protein" evidence="4">
    <location>
        <begin position="49"/>
        <end position="376"/>
    </location>
</feature>
<gene>
    <name evidence="5" type="ORF">ACFYXI_16010</name>
</gene>
<dbReference type="RefSeq" id="WP_387411934.1">
    <property type="nucleotide sequence ID" value="NZ_JBIASD010000009.1"/>
</dbReference>
<comment type="similarity">
    <text evidence="1">Belongs to the leucine-binding protein family.</text>
</comment>
<feature type="signal peptide" evidence="3">
    <location>
        <begin position="1"/>
        <end position="31"/>
    </location>
</feature>
<evidence type="ECO:0000256" key="3">
    <source>
        <dbReference type="SAM" id="SignalP"/>
    </source>
</evidence>
<feature type="chain" id="PRO_5046913315" evidence="3">
    <location>
        <begin position="32"/>
        <end position="402"/>
    </location>
</feature>